<dbReference type="EMBL" id="OY288114">
    <property type="protein sequence ID" value="CAJ0883987.1"/>
    <property type="molecule type" value="Genomic_DNA"/>
</dbReference>
<dbReference type="AlphaFoldDB" id="A0AA48M219"/>
<sequence length="71" mass="8181">MRKLAVAVMFFPLLAAAPALADSPERELGNVQRYGGLWRYQKRDWSNSYGYANPGVCWAWNDQRGDWVWAC</sequence>
<gene>
    <name evidence="1" type="ORF">AMST5_03482</name>
</gene>
<name>A0AA48M219_9ZZZZ</name>
<protein>
    <submittedName>
        <fullName evidence="1">Uncharacterized protein</fullName>
    </submittedName>
</protein>
<reference evidence="1" key="1">
    <citation type="submission" date="2023-07" db="EMBL/GenBank/DDBJ databases">
        <authorList>
            <person name="Pelsma A.J. K."/>
        </authorList>
    </citation>
    <scope>NUCLEOTIDE SEQUENCE</scope>
</reference>
<proteinExistence type="predicted"/>
<accession>A0AA48M219</accession>
<organism evidence="1">
    <name type="scientific">freshwater sediment metagenome</name>
    <dbReference type="NCBI Taxonomy" id="556182"/>
    <lineage>
        <taxon>unclassified sequences</taxon>
        <taxon>metagenomes</taxon>
        <taxon>ecological metagenomes</taxon>
    </lineage>
</organism>
<evidence type="ECO:0000313" key="1">
    <source>
        <dbReference type="EMBL" id="CAJ0883987.1"/>
    </source>
</evidence>